<dbReference type="Proteomes" id="UP000298616">
    <property type="component" value="Chromosome"/>
</dbReference>
<dbReference type="RefSeq" id="WP_137091622.1">
    <property type="nucleotide sequence ID" value="NZ_CP028923.1"/>
</dbReference>
<sequence>MEDKDKLKEYFNNHRQEFDDLEPSKDLWSGIESELKGEVSDKSESRFNWWKAAAVIFMVCTIGLITVMFVRNNEAQPQLTVESYNIPDQNKEISFDPVSTETYYFQLISERKKEIDQMDAPKSVSEAYDQEIESLLKNYRKLKADLEANPGNEMLIQALVKNLKLQIDLLNEQLLILENYKNYENENDEKHKNS</sequence>
<evidence type="ECO:0000313" key="3">
    <source>
        <dbReference type="EMBL" id="QCK16023.1"/>
    </source>
</evidence>
<accession>A0A4D7JMC9</accession>
<keyword evidence="2" id="KW-1133">Transmembrane helix</keyword>
<keyword evidence="2" id="KW-0812">Transmembrane</keyword>
<name>A0A4D7JMC9_9BACT</name>
<keyword evidence="1" id="KW-0175">Coiled coil</keyword>
<feature type="coiled-coil region" evidence="1">
    <location>
        <begin position="125"/>
        <end position="180"/>
    </location>
</feature>
<organism evidence="3 4">
    <name type="scientific">Mangrovivirga cuniculi</name>
    <dbReference type="NCBI Taxonomy" id="2715131"/>
    <lineage>
        <taxon>Bacteria</taxon>
        <taxon>Pseudomonadati</taxon>
        <taxon>Bacteroidota</taxon>
        <taxon>Cytophagia</taxon>
        <taxon>Cytophagales</taxon>
        <taxon>Mangrovivirgaceae</taxon>
        <taxon>Mangrovivirga</taxon>
    </lineage>
</organism>
<gene>
    <name evidence="3" type="ORF">DCC35_15390</name>
</gene>
<dbReference type="AlphaFoldDB" id="A0A4D7JMC9"/>
<proteinExistence type="predicted"/>
<dbReference type="OrthoDB" id="1120747at2"/>
<dbReference type="KEGG" id="fpf:DCC35_15390"/>
<keyword evidence="4" id="KW-1185">Reference proteome</keyword>
<protein>
    <recommendedName>
        <fullName evidence="5">Anti-sigma factor</fullName>
    </recommendedName>
</protein>
<dbReference type="EMBL" id="CP028923">
    <property type="protein sequence ID" value="QCK16023.1"/>
    <property type="molecule type" value="Genomic_DNA"/>
</dbReference>
<evidence type="ECO:0000256" key="2">
    <source>
        <dbReference type="SAM" id="Phobius"/>
    </source>
</evidence>
<evidence type="ECO:0000313" key="4">
    <source>
        <dbReference type="Proteomes" id="UP000298616"/>
    </source>
</evidence>
<evidence type="ECO:0008006" key="5">
    <source>
        <dbReference type="Google" id="ProtNLM"/>
    </source>
</evidence>
<keyword evidence="2" id="KW-0472">Membrane</keyword>
<reference evidence="3 4" key="1">
    <citation type="submission" date="2018-04" db="EMBL/GenBank/DDBJ databases">
        <title>Complete genome uncultured novel isolate.</title>
        <authorList>
            <person name="Merlino G."/>
        </authorList>
    </citation>
    <scope>NUCLEOTIDE SEQUENCE [LARGE SCALE GENOMIC DNA]</scope>
    <source>
        <strain evidence="4">R1DC9</strain>
    </source>
</reference>
<evidence type="ECO:0000256" key="1">
    <source>
        <dbReference type="SAM" id="Coils"/>
    </source>
</evidence>
<feature type="transmembrane region" description="Helical" evidence="2">
    <location>
        <begin position="49"/>
        <end position="70"/>
    </location>
</feature>